<protein>
    <submittedName>
        <fullName evidence="1">Uncharacterized protein</fullName>
    </submittedName>
</protein>
<reference evidence="1" key="2">
    <citation type="submission" date="2012-06" db="EMBL/GenBank/DDBJ databases">
        <authorList>
            <person name="Yu Y."/>
            <person name="Currie J."/>
            <person name="Lomeli R."/>
            <person name="Angelova A."/>
            <person name="Collura K."/>
            <person name="Wissotski M."/>
            <person name="Campos D."/>
            <person name="Kudrna D."/>
            <person name="Golser W."/>
            <person name="Ashely E."/>
            <person name="Descour A."/>
            <person name="Fernandes J."/>
            <person name="Soderlund C."/>
            <person name="Walbot V."/>
        </authorList>
    </citation>
    <scope>NUCLEOTIDE SEQUENCE</scope>
    <source>
        <strain evidence="1">B73</strain>
    </source>
</reference>
<proteinExistence type="evidence at transcript level"/>
<accession>C0P6N7</accession>
<dbReference type="EMBL" id="BT063956">
    <property type="protein sequence ID" value="ACN28653.1"/>
    <property type="molecule type" value="mRNA"/>
</dbReference>
<name>C0P6N7_MAIZE</name>
<organism evidence="1">
    <name type="scientific">Zea mays</name>
    <name type="common">Maize</name>
    <dbReference type="NCBI Taxonomy" id="4577"/>
    <lineage>
        <taxon>Eukaryota</taxon>
        <taxon>Viridiplantae</taxon>
        <taxon>Streptophyta</taxon>
        <taxon>Embryophyta</taxon>
        <taxon>Tracheophyta</taxon>
        <taxon>Spermatophyta</taxon>
        <taxon>Magnoliopsida</taxon>
        <taxon>Liliopsida</taxon>
        <taxon>Poales</taxon>
        <taxon>Poaceae</taxon>
        <taxon>PACMAD clade</taxon>
        <taxon>Panicoideae</taxon>
        <taxon>Andropogonodae</taxon>
        <taxon>Andropogoneae</taxon>
        <taxon>Tripsacinae</taxon>
        <taxon>Zea</taxon>
    </lineage>
</organism>
<dbReference type="AlphaFoldDB" id="C0P6N7"/>
<dbReference type="HOGENOM" id="CLU_2336711_0_0_1"/>
<reference evidence="1" key="1">
    <citation type="journal article" date="2009" name="PLoS Genet.">
        <title>Sequencing, mapping, and analysis of 27,455 maize full-length cDNAs.</title>
        <authorList>
            <person name="Soderlund C."/>
            <person name="Descour A."/>
            <person name="Kudrna D."/>
            <person name="Bomhoff M."/>
            <person name="Boyd L."/>
            <person name="Currie J."/>
            <person name="Angelova A."/>
            <person name="Collura K."/>
            <person name="Wissotski M."/>
            <person name="Ashley E."/>
            <person name="Morrow D."/>
            <person name="Fernandes J."/>
            <person name="Walbot V."/>
            <person name="Yu Y."/>
        </authorList>
    </citation>
    <scope>NUCLEOTIDE SEQUENCE</scope>
    <source>
        <strain evidence="1">B73</strain>
    </source>
</reference>
<sequence length="98" mass="11694">MQGSIDLRTSRFKNQTCVMKEPKQLFFVAHGFSLLFKTKLYISYPEDNKNRHLPADMYFDLRHVPPELTMYQFPEYTKGCSAIKRFVCQLMYNSVQWV</sequence>
<evidence type="ECO:0000313" key="1">
    <source>
        <dbReference type="EMBL" id="ACN28653.1"/>
    </source>
</evidence>